<evidence type="ECO:0000313" key="3">
    <source>
        <dbReference type="Proteomes" id="UP000789831"/>
    </source>
</evidence>
<organism evidence="2 3">
    <name type="scientific">Ambispora gerdemannii</name>
    <dbReference type="NCBI Taxonomy" id="144530"/>
    <lineage>
        <taxon>Eukaryota</taxon>
        <taxon>Fungi</taxon>
        <taxon>Fungi incertae sedis</taxon>
        <taxon>Mucoromycota</taxon>
        <taxon>Glomeromycotina</taxon>
        <taxon>Glomeromycetes</taxon>
        <taxon>Archaeosporales</taxon>
        <taxon>Ambisporaceae</taxon>
        <taxon>Ambispora</taxon>
    </lineage>
</organism>
<sequence length="275" mass="30937">MSKEIEIIEEITIANCPQLRNLDCSGNQAEELAKFDGSKLEYNVVSYIGSLDDELYQQLKSGLPGSKHEDLQRLCFGCLANGGHSNNSSYHYHAKLNLTKGGTIEYGVSATGNKRETCEVPIGGGLLILDINSVDGGTIRIKRKEVENIKKTFVEIPAENQYSLNEKENQDEEITELKTRIQSLEKQVGEVGRNLSQTELEEGKADLEAKLLVIKKQLEESEKKRQELRSEANDFQNKLSELQKEKDSELEKGKKHQKIIMSKFSTKTLNNSEET</sequence>
<dbReference type="AlphaFoldDB" id="A0A9N9AK09"/>
<dbReference type="OrthoDB" id="10579401at2759"/>
<dbReference type="EMBL" id="CAJVPL010000841">
    <property type="protein sequence ID" value="CAG8533749.1"/>
    <property type="molecule type" value="Genomic_DNA"/>
</dbReference>
<keyword evidence="3" id="KW-1185">Reference proteome</keyword>
<protein>
    <submittedName>
        <fullName evidence="2">5424_t:CDS:1</fullName>
    </submittedName>
</protein>
<evidence type="ECO:0000313" key="2">
    <source>
        <dbReference type="EMBL" id="CAG8533749.1"/>
    </source>
</evidence>
<gene>
    <name evidence="2" type="ORF">AGERDE_LOCUS5840</name>
</gene>
<feature type="compositionally biased region" description="Polar residues" evidence="1">
    <location>
        <begin position="263"/>
        <end position="275"/>
    </location>
</feature>
<feature type="region of interest" description="Disordered" evidence="1">
    <location>
        <begin position="241"/>
        <end position="275"/>
    </location>
</feature>
<feature type="non-terminal residue" evidence="2">
    <location>
        <position position="275"/>
    </location>
</feature>
<evidence type="ECO:0000256" key="1">
    <source>
        <dbReference type="SAM" id="MobiDB-lite"/>
    </source>
</evidence>
<comment type="caution">
    <text evidence="2">The sequence shown here is derived from an EMBL/GenBank/DDBJ whole genome shotgun (WGS) entry which is preliminary data.</text>
</comment>
<feature type="compositionally biased region" description="Basic and acidic residues" evidence="1">
    <location>
        <begin position="241"/>
        <end position="252"/>
    </location>
</feature>
<dbReference type="Proteomes" id="UP000789831">
    <property type="component" value="Unassembled WGS sequence"/>
</dbReference>
<name>A0A9N9AK09_9GLOM</name>
<proteinExistence type="predicted"/>
<accession>A0A9N9AK09</accession>
<reference evidence="2" key="1">
    <citation type="submission" date="2021-06" db="EMBL/GenBank/DDBJ databases">
        <authorList>
            <person name="Kallberg Y."/>
            <person name="Tangrot J."/>
            <person name="Rosling A."/>
        </authorList>
    </citation>
    <scope>NUCLEOTIDE SEQUENCE</scope>
    <source>
        <strain evidence="2">MT106</strain>
    </source>
</reference>